<proteinExistence type="predicted"/>
<feature type="repeat" description="TPR" evidence="1">
    <location>
        <begin position="550"/>
        <end position="583"/>
    </location>
</feature>
<feature type="compositionally biased region" description="Basic residues" evidence="2">
    <location>
        <begin position="1415"/>
        <end position="1434"/>
    </location>
</feature>
<feature type="region of interest" description="Disordered" evidence="2">
    <location>
        <begin position="1335"/>
        <end position="1442"/>
    </location>
</feature>
<accession>A0A8H6RJH7</accession>
<organism evidence="3 4">
    <name type="scientific">Pseudocercospora fuligena</name>
    <dbReference type="NCBI Taxonomy" id="685502"/>
    <lineage>
        <taxon>Eukaryota</taxon>
        <taxon>Fungi</taxon>
        <taxon>Dikarya</taxon>
        <taxon>Ascomycota</taxon>
        <taxon>Pezizomycotina</taxon>
        <taxon>Dothideomycetes</taxon>
        <taxon>Dothideomycetidae</taxon>
        <taxon>Mycosphaerellales</taxon>
        <taxon>Mycosphaerellaceae</taxon>
        <taxon>Pseudocercospora</taxon>
    </lineage>
</organism>
<dbReference type="PANTHER" id="PTHR46082:SF6">
    <property type="entry name" value="AAA+ ATPASE DOMAIN-CONTAINING PROTEIN-RELATED"/>
    <property type="match status" value="1"/>
</dbReference>
<comment type="caution">
    <text evidence="3">The sequence shown here is derived from an EMBL/GenBank/DDBJ whole genome shotgun (WGS) entry which is preliminary data.</text>
</comment>
<feature type="repeat" description="TPR" evidence="1">
    <location>
        <begin position="636"/>
        <end position="669"/>
    </location>
</feature>
<evidence type="ECO:0000313" key="3">
    <source>
        <dbReference type="EMBL" id="KAF7191722.1"/>
    </source>
</evidence>
<evidence type="ECO:0000313" key="4">
    <source>
        <dbReference type="Proteomes" id="UP000660729"/>
    </source>
</evidence>
<evidence type="ECO:0000256" key="1">
    <source>
        <dbReference type="PROSITE-ProRule" id="PRU00339"/>
    </source>
</evidence>
<dbReference type="InterPro" id="IPR019734">
    <property type="entry name" value="TPR_rpt"/>
</dbReference>
<feature type="compositionally biased region" description="Basic and acidic residues" evidence="2">
    <location>
        <begin position="1139"/>
        <end position="1150"/>
    </location>
</feature>
<feature type="compositionally biased region" description="Low complexity" evidence="2">
    <location>
        <begin position="1359"/>
        <end position="1369"/>
    </location>
</feature>
<feature type="compositionally biased region" description="Low complexity" evidence="2">
    <location>
        <begin position="1294"/>
        <end position="1309"/>
    </location>
</feature>
<dbReference type="InterPro" id="IPR027417">
    <property type="entry name" value="P-loop_NTPase"/>
</dbReference>
<feature type="region of interest" description="Disordered" evidence="2">
    <location>
        <begin position="1202"/>
        <end position="1314"/>
    </location>
</feature>
<dbReference type="SUPFAM" id="SSF52540">
    <property type="entry name" value="P-loop containing nucleoside triphosphate hydrolases"/>
    <property type="match status" value="1"/>
</dbReference>
<dbReference type="SMART" id="SM00028">
    <property type="entry name" value="TPR"/>
    <property type="match status" value="5"/>
</dbReference>
<dbReference type="Gene3D" id="1.25.40.10">
    <property type="entry name" value="Tetratricopeptide repeat domain"/>
    <property type="match status" value="3"/>
</dbReference>
<gene>
    <name evidence="3" type="ORF">HII31_06767</name>
</gene>
<dbReference type="InterPro" id="IPR053137">
    <property type="entry name" value="NLR-like"/>
</dbReference>
<dbReference type="EMBL" id="JABCIY010000155">
    <property type="protein sequence ID" value="KAF7191722.1"/>
    <property type="molecule type" value="Genomic_DNA"/>
</dbReference>
<feature type="region of interest" description="Disordered" evidence="2">
    <location>
        <begin position="891"/>
        <end position="918"/>
    </location>
</feature>
<dbReference type="Proteomes" id="UP000660729">
    <property type="component" value="Unassembled WGS sequence"/>
</dbReference>
<feature type="compositionally biased region" description="Low complexity" evidence="2">
    <location>
        <begin position="1404"/>
        <end position="1414"/>
    </location>
</feature>
<dbReference type="Pfam" id="PF13374">
    <property type="entry name" value="TPR_10"/>
    <property type="match status" value="2"/>
</dbReference>
<name>A0A8H6RJH7_9PEZI</name>
<dbReference type="SUPFAM" id="SSF48452">
    <property type="entry name" value="TPR-like"/>
    <property type="match status" value="1"/>
</dbReference>
<feature type="compositionally biased region" description="Basic and acidic residues" evidence="2">
    <location>
        <begin position="1061"/>
        <end position="1074"/>
    </location>
</feature>
<feature type="compositionally biased region" description="Polar residues" evidence="2">
    <location>
        <begin position="1206"/>
        <end position="1233"/>
    </location>
</feature>
<dbReference type="PANTHER" id="PTHR46082">
    <property type="entry name" value="ATP/GTP-BINDING PROTEIN-RELATED"/>
    <property type="match status" value="1"/>
</dbReference>
<sequence length="1442" mass="162019">MSIFDPAEQLRYRREETAQAADSRHLGPPQNARAIASYEGNYIYGDGRAHLGNVYNYSYYGYDYPAHHSATPDTKLQPAVKSSKTSYKVPFSLDGIPTAPDFVARDTEIKDIESILLSSHNKVRKICVVHGLGGIGKTQLCAHFARKHSTSFSAVIWLDASSKDSLEQSIERCADRILSADQSYQGLVRTSDPSKRADANGSAREPEHTPLWRLNTWLSEDANSQWLLVYDNLDREWRYGDDPLAFDFLHYLPSVDHGNVLINTRLSTIPAKHRFTLGPASQDQALKMLESRAGRPVPDAEPLLRELKGLPLALVQAGSFLGQHRMSATDYLAMYKSQWAQVMTEQNDIRSQEYGERSILTTWAISRDHAAKRDRGAAGLLQLWAYLDSRDIWSDLIGAARCASLDSKLPEWYNDLTCGVLAAFRRAIGVLLNYSLIEVNENGSSWSMHPVLHTWNRHTVMDSSDSEVLLRMSVAAVSTLSDDESLRARLIPHAQSQVQDLEQIKGSHAGHNLSRVACLLSEHKMLLESQRLFERALTIRQMATGDVWTLATMFRLGKVYARQAKFEEAHEVFLRAYKQCDDEFGPVHCYTLSMMAYLGRTCQDQGNLQASEKWFRRALRSAENSIAFGPEHWETISFYDDLGGVYFADSRFDEAETMYKRALHGREKALGPMHPLTHDVAFHLGRLYHYLDQSQAAEEMYSRAFRGRELHFGLKSRLTQKTLQSLGTLYIEDAKYQHAESLYLSTQSQAVVKYGKHDSSTLFVCKELGSLYEMQQRYSEAENMYKQVIRGYQKTVGMKHGDTLEAERHFALFLANSGRLLSALQMFIKCKEHYELFHPDDDEPHCKDEIDTVEQGLHFCREHNVTEHELRDAVLRHGPFMHPKNWMSIKRHLRPDHASDEGSEDEDRTRPKRGVRFRIRSDGYESSVSGVLSDDGYSEVGSLPAAPMSLPHDGPDDIPSYAEYVAESAGRRWAKQEVDVEQPQPIRPRFQAYAESLSTESFLSYDPPVSETNTRASRNPLAHDMEYEVNNRSEKSVPFSQSPSVSRDRPKAATDSLVEPRSSEASKEMESEPHIYEKTHVIEWLATSCHIEGADESDTSGISEAVSGISSYESSEADQQTDPQGHEKTQSETPPILPSEDHRHMMQERDRFEALRDFNGDAPSQRLAKIPEKEVDARAEPFADKRDCQLVEAAADIVPLFKAATSERSPQTHVNEQNPTLSADSQITPSGSIHPQYEPADSESKMTAAMSRAFLNSASPEQPESESVPPSSKCHNQSDYAPSNFLDEAQSNLPSGEEAASGQAAGSPAEARRGEISCGSAVLFLRTAEPRSNLLHQDCKDLAPPEENPPEQTQHARSTRSSSPRTATWRSKDKSGKISKQMSPPRDPGPESRNGDARFKNIGRASPKASSSTKASKRSTNHRKRRRSSQKHKPQQSSCALQ</sequence>
<dbReference type="Pfam" id="PF13424">
    <property type="entry name" value="TPR_12"/>
    <property type="match status" value="2"/>
</dbReference>
<evidence type="ECO:0000256" key="2">
    <source>
        <dbReference type="SAM" id="MobiDB-lite"/>
    </source>
</evidence>
<reference evidence="3" key="1">
    <citation type="submission" date="2020-04" db="EMBL/GenBank/DDBJ databases">
        <title>Draft genome resource of the tomato pathogen Pseudocercospora fuligena.</title>
        <authorList>
            <person name="Zaccaron A."/>
        </authorList>
    </citation>
    <scope>NUCLEOTIDE SEQUENCE</scope>
    <source>
        <strain evidence="3">PF001</strain>
    </source>
</reference>
<keyword evidence="1" id="KW-0802">TPR repeat</keyword>
<dbReference type="OrthoDB" id="674604at2759"/>
<feature type="region of interest" description="Disordered" evidence="2">
    <location>
        <begin position="1029"/>
        <end position="1074"/>
    </location>
</feature>
<feature type="compositionally biased region" description="Basic and acidic residues" evidence="2">
    <location>
        <begin position="1388"/>
        <end position="1399"/>
    </location>
</feature>
<feature type="region of interest" description="Disordered" evidence="2">
    <location>
        <begin position="188"/>
        <end position="207"/>
    </location>
</feature>
<protein>
    <submittedName>
        <fullName evidence="3">Nephrocystin-3</fullName>
    </submittedName>
</protein>
<dbReference type="PROSITE" id="PS50005">
    <property type="entry name" value="TPR"/>
    <property type="match status" value="2"/>
</dbReference>
<keyword evidence="4" id="KW-1185">Reference proteome</keyword>
<dbReference type="Gene3D" id="3.40.50.300">
    <property type="entry name" value="P-loop containing nucleotide triphosphate hydrolases"/>
    <property type="match status" value="1"/>
</dbReference>
<feature type="compositionally biased region" description="Low complexity" evidence="2">
    <location>
        <begin position="1257"/>
        <end position="1272"/>
    </location>
</feature>
<feature type="compositionally biased region" description="Polar residues" evidence="2">
    <location>
        <begin position="1109"/>
        <end position="1123"/>
    </location>
</feature>
<feature type="compositionally biased region" description="Basic and acidic residues" evidence="2">
    <location>
        <begin position="192"/>
        <end position="207"/>
    </location>
</feature>
<feature type="region of interest" description="Disordered" evidence="2">
    <location>
        <begin position="1109"/>
        <end position="1150"/>
    </location>
</feature>
<dbReference type="InterPro" id="IPR011990">
    <property type="entry name" value="TPR-like_helical_dom_sf"/>
</dbReference>